<name>A0A7V4CHV3_UNCW3</name>
<protein>
    <submittedName>
        <fullName evidence="1">Uncharacterized protein</fullName>
    </submittedName>
</protein>
<accession>A0A7V4CHV3</accession>
<comment type="caution">
    <text evidence="1">The sequence shown here is derived from an EMBL/GenBank/DDBJ whole genome shotgun (WGS) entry which is preliminary data.</text>
</comment>
<gene>
    <name evidence="1" type="ORF">ENU28_02645</name>
</gene>
<dbReference type="AlphaFoldDB" id="A0A7V4CHV3"/>
<feature type="non-terminal residue" evidence="1">
    <location>
        <position position="149"/>
    </location>
</feature>
<reference evidence="1" key="1">
    <citation type="journal article" date="2020" name="mSystems">
        <title>Genome- and Community-Level Interaction Insights into Carbon Utilization and Element Cycling Functions of Hydrothermarchaeota in Hydrothermal Sediment.</title>
        <authorList>
            <person name="Zhou Z."/>
            <person name="Liu Y."/>
            <person name="Xu W."/>
            <person name="Pan J."/>
            <person name="Luo Z.H."/>
            <person name="Li M."/>
        </authorList>
    </citation>
    <scope>NUCLEOTIDE SEQUENCE [LARGE SCALE GENOMIC DNA]</scope>
    <source>
        <strain evidence="1">SpSt-655</strain>
    </source>
</reference>
<proteinExistence type="predicted"/>
<dbReference type="EMBL" id="DTBX01000092">
    <property type="protein sequence ID" value="HGQ55346.1"/>
    <property type="molecule type" value="Genomic_DNA"/>
</dbReference>
<evidence type="ECO:0000313" key="1">
    <source>
        <dbReference type="EMBL" id="HGQ55346.1"/>
    </source>
</evidence>
<organism evidence="1">
    <name type="scientific">candidate division WOR-3 bacterium</name>
    <dbReference type="NCBI Taxonomy" id="2052148"/>
    <lineage>
        <taxon>Bacteria</taxon>
        <taxon>Bacteria division WOR-3</taxon>
    </lineage>
</organism>
<sequence>MNLFSFFLFLFLFNQFKVFTLNSLERFTNEKQIERLNIIPIELYFLRNEYESFQIGIKNDEDCEIEFFFTKNLFPYLKVYYEYFIPILTSSHSLGKSKPQIAEKVPDPLIPIERRINIKKGINIFWFDVYIPEDEEKEMIEGEIKIKIL</sequence>